<evidence type="ECO:0000313" key="2">
    <source>
        <dbReference type="Proteomes" id="UP001185922"/>
    </source>
</evidence>
<dbReference type="RefSeq" id="WP_317510218.1">
    <property type="nucleotide sequence ID" value="NZ_JAWLKH010000002.1"/>
</dbReference>
<dbReference type="EMBL" id="JAWLKH010000002">
    <property type="protein sequence ID" value="MDV6310791.1"/>
    <property type="molecule type" value="Genomic_DNA"/>
</dbReference>
<comment type="caution">
    <text evidence="1">The sequence shown here is derived from an EMBL/GenBank/DDBJ whole genome shotgun (WGS) entry which is preliminary data.</text>
</comment>
<dbReference type="Proteomes" id="UP001185922">
    <property type="component" value="Unassembled WGS sequence"/>
</dbReference>
<organism evidence="1 2">
    <name type="scientific">Gordonia amicalis</name>
    <dbReference type="NCBI Taxonomy" id="89053"/>
    <lineage>
        <taxon>Bacteria</taxon>
        <taxon>Bacillati</taxon>
        <taxon>Actinomycetota</taxon>
        <taxon>Actinomycetes</taxon>
        <taxon>Mycobacteriales</taxon>
        <taxon>Gordoniaceae</taxon>
        <taxon>Gordonia</taxon>
    </lineage>
</organism>
<dbReference type="Gene3D" id="3.40.50.12780">
    <property type="entry name" value="N-terminal domain of ligase-like"/>
    <property type="match status" value="1"/>
</dbReference>
<dbReference type="InterPro" id="IPR042099">
    <property type="entry name" value="ANL_N_sf"/>
</dbReference>
<sequence length="249" mass="25919">MRELSSPNTVADAIFGAVADHSRPLLTYYDEATGERTDLSAATLGNWAAKTANYLVDEIGVGAGDVVVVDLPEHWQTAGIVIGALWAGTDVHLADADAAEAASEPRVVFTSRDRLDDHPDADEVVVASLDPFALPLRDLPPGVGDYGSVVRVHGDQFVTRSPAVEALDGMPTAEVVTEARTVAERDGIAAGTRVVSTRPWHTARGVLAHLLAPLIAGGSLVHVANASAERVAAIADVEKAGVVLGIPSE</sequence>
<accession>A0AAE4R1P0</accession>
<gene>
    <name evidence="1" type="ORF">R3Q15_02560</name>
</gene>
<dbReference type="AlphaFoldDB" id="A0AAE4R1P0"/>
<reference evidence="1" key="1">
    <citation type="submission" date="2023-10" db="EMBL/GenBank/DDBJ databases">
        <title>Development of a sustainable strategy for remediation of hydrocarbon-contaminated territories based on the waste exchange concept.</title>
        <authorList>
            <person name="Krivoruchko A."/>
        </authorList>
    </citation>
    <scope>NUCLEOTIDE SEQUENCE</scope>
    <source>
        <strain evidence="1">IEGM 1279</strain>
    </source>
</reference>
<evidence type="ECO:0000313" key="1">
    <source>
        <dbReference type="EMBL" id="MDV6310791.1"/>
    </source>
</evidence>
<dbReference type="NCBIfam" id="TIGR03089">
    <property type="entry name" value="TIGR03089 family protein"/>
    <property type="match status" value="1"/>
</dbReference>
<dbReference type="InterPro" id="IPR017523">
    <property type="entry name" value="Rv3268"/>
</dbReference>
<dbReference type="SUPFAM" id="SSF56801">
    <property type="entry name" value="Acetyl-CoA synthetase-like"/>
    <property type="match status" value="1"/>
</dbReference>
<protein>
    <submittedName>
        <fullName evidence="1">TIGR03089 family protein</fullName>
    </submittedName>
</protein>
<proteinExistence type="predicted"/>
<name>A0AAE4R1P0_9ACTN</name>